<sequence length="77" mass="8904">MTRGAPFISQAPQRQHKLLRRKWPLAIQMFLLRYGSGVTVRGAIDFALLLHLIEHLLRLQQQLSTQQLGLRIDSPLF</sequence>
<reference evidence="1" key="1">
    <citation type="journal article" date="2020" name="Stud. Mycol.">
        <title>101 Dothideomycetes genomes: a test case for predicting lifestyles and emergence of pathogens.</title>
        <authorList>
            <person name="Haridas S."/>
            <person name="Albert R."/>
            <person name="Binder M."/>
            <person name="Bloem J."/>
            <person name="Labutti K."/>
            <person name="Salamov A."/>
            <person name="Andreopoulos B."/>
            <person name="Baker S."/>
            <person name="Barry K."/>
            <person name="Bills G."/>
            <person name="Bluhm B."/>
            <person name="Cannon C."/>
            <person name="Castanera R."/>
            <person name="Culley D."/>
            <person name="Daum C."/>
            <person name="Ezra D."/>
            <person name="Gonzalez J."/>
            <person name="Henrissat B."/>
            <person name="Kuo A."/>
            <person name="Liang C."/>
            <person name="Lipzen A."/>
            <person name="Lutzoni F."/>
            <person name="Magnuson J."/>
            <person name="Mondo S."/>
            <person name="Nolan M."/>
            <person name="Ohm R."/>
            <person name="Pangilinan J."/>
            <person name="Park H.-J."/>
            <person name="Ramirez L."/>
            <person name="Alfaro M."/>
            <person name="Sun H."/>
            <person name="Tritt A."/>
            <person name="Yoshinaga Y."/>
            <person name="Zwiers L.-H."/>
            <person name="Turgeon B."/>
            <person name="Goodwin S."/>
            <person name="Spatafora J."/>
            <person name="Crous P."/>
            <person name="Grigoriev I."/>
        </authorList>
    </citation>
    <scope>NUCLEOTIDE SEQUENCE</scope>
    <source>
        <strain evidence="1">Tuck. ex Michener</strain>
    </source>
</reference>
<protein>
    <submittedName>
        <fullName evidence="1">Uncharacterized protein</fullName>
    </submittedName>
</protein>
<evidence type="ECO:0000313" key="1">
    <source>
        <dbReference type="EMBL" id="KAF2230171.1"/>
    </source>
</evidence>
<gene>
    <name evidence="1" type="ORF">EV356DRAFT_509347</name>
</gene>
<organism evidence="1 2">
    <name type="scientific">Viridothelium virens</name>
    <name type="common">Speckled blister lichen</name>
    <name type="synonym">Trypethelium virens</name>
    <dbReference type="NCBI Taxonomy" id="1048519"/>
    <lineage>
        <taxon>Eukaryota</taxon>
        <taxon>Fungi</taxon>
        <taxon>Dikarya</taxon>
        <taxon>Ascomycota</taxon>
        <taxon>Pezizomycotina</taxon>
        <taxon>Dothideomycetes</taxon>
        <taxon>Dothideomycetes incertae sedis</taxon>
        <taxon>Trypetheliales</taxon>
        <taxon>Trypetheliaceae</taxon>
        <taxon>Viridothelium</taxon>
    </lineage>
</organism>
<accession>A0A6A6GX50</accession>
<dbReference type="EMBL" id="ML991846">
    <property type="protein sequence ID" value="KAF2230171.1"/>
    <property type="molecule type" value="Genomic_DNA"/>
</dbReference>
<evidence type="ECO:0000313" key="2">
    <source>
        <dbReference type="Proteomes" id="UP000800092"/>
    </source>
</evidence>
<dbReference type="AlphaFoldDB" id="A0A6A6GX50"/>
<proteinExistence type="predicted"/>
<dbReference type="Proteomes" id="UP000800092">
    <property type="component" value="Unassembled WGS sequence"/>
</dbReference>
<keyword evidence="2" id="KW-1185">Reference proteome</keyword>
<name>A0A6A6GX50_VIRVR</name>